<dbReference type="EMBL" id="GBXM01061803">
    <property type="protein sequence ID" value="JAH46774.1"/>
    <property type="molecule type" value="Transcribed_RNA"/>
</dbReference>
<organism evidence="2">
    <name type="scientific">Anguilla anguilla</name>
    <name type="common">European freshwater eel</name>
    <name type="synonym">Muraena anguilla</name>
    <dbReference type="NCBI Taxonomy" id="7936"/>
    <lineage>
        <taxon>Eukaryota</taxon>
        <taxon>Metazoa</taxon>
        <taxon>Chordata</taxon>
        <taxon>Craniata</taxon>
        <taxon>Vertebrata</taxon>
        <taxon>Euteleostomi</taxon>
        <taxon>Actinopterygii</taxon>
        <taxon>Neopterygii</taxon>
        <taxon>Teleostei</taxon>
        <taxon>Anguilliformes</taxon>
        <taxon>Anguillidae</taxon>
        <taxon>Anguilla</taxon>
    </lineage>
</organism>
<proteinExistence type="predicted"/>
<evidence type="ECO:0008006" key="3">
    <source>
        <dbReference type="Google" id="ProtNLM"/>
    </source>
</evidence>
<evidence type="ECO:0000256" key="1">
    <source>
        <dbReference type="SAM" id="Phobius"/>
    </source>
</evidence>
<protein>
    <recommendedName>
        <fullName evidence="3">Transmembrane protein</fullName>
    </recommendedName>
</protein>
<reference evidence="2" key="1">
    <citation type="submission" date="2014-11" db="EMBL/GenBank/DDBJ databases">
        <authorList>
            <person name="Amaro Gonzalez C."/>
        </authorList>
    </citation>
    <scope>NUCLEOTIDE SEQUENCE</scope>
</reference>
<feature type="transmembrane region" description="Helical" evidence="1">
    <location>
        <begin position="51"/>
        <end position="70"/>
    </location>
</feature>
<accession>A0A0E9SZM4</accession>
<dbReference type="AlphaFoldDB" id="A0A0E9SZM4"/>
<name>A0A0E9SZM4_ANGAN</name>
<evidence type="ECO:0000313" key="2">
    <source>
        <dbReference type="EMBL" id="JAH46774.1"/>
    </source>
</evidence>
<keyword evidence="1" id="KW-0812">Transmembrane</keyword>
<keyword evidence="1" id="KW-1133">Transmembrane helix</keyword>
<keyword evidence="1" id="KW-0472">Membrane</keyword>
<reference evidence="2" key="2">
    <citation type="journal article" date="2015" name="Fish Shellfish Immunol.">
        <title>Early steps in the European eel (Anguilla anguilla)-Vibrio vulnificus interaction in the gills: Role of the RtxA13 toxin.</title>
        <authorList>
            <person name="Callol A."/>
            <person name="Pajuelo D."/>
            <person name="Ebbesson L."/>
            <person name="Teles M."/>
            <person name="MacKenzie S."/>
            <person name="Amaro C."/>
        </authorList>
    </citation>
    <scope>NUCLEOTIDE SEQUENCE</scope>
</reference>
<sequence>MKKEMTKNKRHENRQTVVLQTQTIVSNAGRLLDSHVTNSHVINRTPGPATLMKSVGFIFFFVIFLGHVTLT</sequence>